<dbReference type="InterPro" id="IPR016566">
    <property type="entry name" value="UCP010219"/>
</dbReference>
<sequence>MSDSSVPGSAGSDRPDERAGGEPSPAADRTSDEVPETFRQSLAEAARRAGFGQVADGGAVTGRGLLSAIGGVRGVLEAVLPGVLFVVLFSVTRSLPLSLGISVGAAAVFTVVRIAQRTPVTQAIGGLFAALASAGLSLFTGRAEDNFVLGLITNGAYGAGLLISVLVGWPLIGVAVGYLFGEGTAWRKDRRKFRAMQGLTLAWVALFAARLAVQLPLYLSGSIELLGTLKLVMGLPLYAPLLVLSWLVARAVFRTSPTQERPGVVS</sequence>
<feature type="transmembrane region" description="Helical" evidence="2">
    <location>
        <begin position="97"/>
        <end position="116"/>
    </location>
</feature>
<feature type="transmembrane region" description="Helical" evidence="2">
    <location>
        <begin position="201"/>
        <end position="219"/>
    </location>
</feature>
<name>A0A2V1HRM0_9MICO</name>
<dbReference type="RefSeq" id="WP_116756814.1">
    <property type="nucleotide sequence ID" value="NZ_JBHUEX010000001.1"/>
</dbReference>
<keyword evidence="2" id="KW-1133">Transmembrane helix</keyword>
<keyword evidence="2" id="KW-0812">Transmembrane</keyword>
<organism evidence="3 4">
    <name type="scientific">Amnibacterium flavum</name>
    <dbReference type="NCBI Taxonomy" id="2173173"/>
    <lineage>
        <taxon>Bacteria</taxon>
        <taxon>Bacillati</taxon>
        <taxon>Actinomycetota</taxon>
        <taxon>Actinomycetes</taxon>
        <taxon>Micrococcales</taxon>
        <taxon>Microbacteriaceae</taxon>
        <taxon>Amnibacterium</taxon>
    </lineage>
</organism>
<evidence type="ECO:0000256" key="1">
    <source>
        <dbReference type="SAM" id="MobiDB-lite"/>
    </source>
</evidence>
<feature type="transmembrane region" description="Helical" evidence="2">
    <location>
        <begin position="123"/>
        <end position="143"/>
    </location>
</feature>
<comment type="caution">
    <text evidence="3">The sequence shown here is derived from an EMBL/GenBank/DDBJ whole genome shotgun (WGS) entry which is preliminary data.</text>
</comment>
<dbReference type="EMBL" id="QEOP01000002">
    <property type="protein sequence ID" value="PVZ94302.1"/>
    <property type="molecule type" value="Genomic_DNA"/>
</dbReference>
<accession>A0A2V1HRM0</accession>
<keyword evidence="4" id="KW-1185">Reference proteome</keyword>
<proteinExistence type="predicted"/>
<dbReference type="OrthoDB" id="5244221at2"/>
<feature type="transmembrane region" description="Helical" evidence="2">
    <location>
        <begin position="72"/>
        <end position="91"/>
    </location>
</feature>
<evidence type="ECO:0000256" key="2">
    <source>
        <dbReference type="SAM" id="Phobius"/>
    </source>
</evidence>
<dbReference type="Pfam" id="PF11361">
    <property type="entry name" value="DUF3159"/>
    <property type="match status" value="1"/>
</dbReference>
<feature type="region of interest" description="Disordered" evidence="1">
    <location>
        <begin position="1"/>
        <end position="37"/>
    </location>
</feature>
<dbReference type="PIRSF" id="PIRSF010219">
    <property type="entry name" value="UCP010219"/>
    <property type="match status" value="1"/>
</dbReference>
<feature type="transmembrane region" description="Helical" evidence="2">
    <location>
        <begin position="231"/>
        <end position="253"/>
    </location>
</feature>
<feature type="transmembrane region" description="Helical" evidence="2">
    <location>
        <begin position="155"/>
        <end position="180"/>
    </location>
</feature>
<keyword evidence="2" id="KW-0472">Membrane</keyword>
<gene>
    <name evidence="3" type="ORF">DDQ50_11240</name>
</gene>
<reference evidence="3 4" key="1">
    <citation type="submission" date="2018-05" db="EMBL/GenBank/DDBJ databases">
        <title>Amnibacterium sp. M8JJ-5, whole genome shotgun sequence.</title>
        <authorList>
            <person name="Tuo L."/>
        </authorList>
    </citation>
    <scope>NUCLEOTIDE SEQUENCE [LARGE SCALE GENOMIC DNA]</scope>
    <source>
        <strain evidence="3 4">M8JJ-5</strain>
    </source>
</reference>
<evidence type="ECO:0000313" key="3">
    <source>
        <dbReference type="EMBL" id="PVZ94302.1"/>
    </source>
</evidence>
<evidence type="ECO:0000313" key="4">
    <source>
        <dbReference type="Proteomes" id="UP000244893"/>
    </source>
</evidence>
<protein>
    <submittedName>
        <fullName evidence="3">DUF3159 domain-containing protein</fullName>
    </submittedName>
</protein>
<dbReference type="AlphaFoldDB" id="A0A2V1HRM0"/>
<dbReference type="Proteomes" id="UP000244893">
    <property type="component" value="Unassembled WGS sequence"/>
</dbReference>